<evidence type="ECO:0000313" key="2">
    <source>
        <dbReference type="Proteomes" id="UP000887023"/>
    </source>
</evidence>
<accession>A0ABX8SH80</accession>
<reference evidence="1" key="1">
    <citation type="submission" date="2021-07" db="EMBL/GenBank/DDBJ databases">
        <title>Candidatus Kaistella beijingensis sp. nov. isolated from a municipal wastewater treatment plant is involved in sludge foaming.</title>
        <authorList>
            <person name="Song Y."/>
            <person name="Liu S.-J."/>
        </authorList>
    </citation>
    <scope>NUCLEOTIDE SEQUENCE</scope>
    <source>
        <strain evidence="1">DSM 43998</strain>
    </source>
</reference>
<dbReference type="RefSeq" id="WP_169797485.1">
    <property type="nucleotide sequence ID" value="NZ_CP079105.1"/>
</dbReference>
<organism evidence="1 2">
    <name type="scientific">Skermania pinensis</name>
    <dbReference type="NCBI Taxonomy" id="39122"/>
    <lineage>
        <taxon>Bacteria</taxon>
        <taxon>Bacillati</taxon>
        <taxon>Actinomycetota</taxon>
        <taxon>Actinomycetes</taxon>
        <taxon>Mycobacteriales</taxon>
        <taxon>Gordoniaceae</taxon>
        <taxon>Skermania</taxon>
    </lineage>
</organism>
<evidence type="ECO:0000313" key="1">
    <source>
        <dbReference type="EMBL" id="QXQ15031.1"/>
    </source>
</evidence>
<dbReference type="EMBL" id="CP079105">
    <property type="protein sequence ID" value="QXQ15031.1"/>
    <property type="molecule type" value="Genomic_DNA"/>
</dbReference>
<sequence>MTDRGRCGAIEPGEVQVFVDSGAWKSTPSTVIAMPPSTPTATPFCAAWRRPASYRPTWSITETVRATE</sequence>
<gene>
    <name evidence="1" type="ORF">KV203_06660</name>
</gene>
<name>A0ABX8SH80_9ACTN</name>
<protein>
    <submittedName>
        <fullName evidence="1">Uncharacterized protein</fullName>
    </submittedName>
</protein>
<dbReference type="Proteomes" id="UP000887023">
    <property type="component" value="Chromosome"/>
</dbReference>
<proteinExistence type="predicted"/>
<keyword evidence="2" id="KW-1185">Reference proteome</keyword>